<name>A0A9J7AT75_9PROT</name>
<dbReference type="RefSeq" id="WP_257770139.1">
    <property type="nucleotide sequence ID" value="NZ_CP102480.1"/>
</dbReference>
<evidence type="ECO:0000313" key="2">
    <source>
        <dbReference type="Proteomes" id="UP001060336"/>
    </source>
</evidence>
<reference evidence="1" key="1">
    <citation type="submission" date="2022-08" db="EMBL/GenBank/DDBJ databases">
        <title>Nisaea acidiphila sp. nov., isolated from a marine algal debris and emended description of the genus Nisaea Urios et al. 2008.</title>
        <authorList>
            <person name="Kwon K."/>
        </authorList>
    </citation>
    <scope>NUCLEOTIDE SEQUENCE</scope>
    <source>
        <strain evidence="1">MEBiC11861</strain>
    </source>
</reference>
<protein>
    <recommendedName>
        <fullName evidence="3">DNA-binding protein</fullName>
    </recommendedName>
</protein>
<proteinExistence type="predicted"/>
<accession>A0A9J7AT75</accession>
<dbReference type="Proteomes" id="UP001060336">
    <property type="component" value="Chromosome"/>
</dbReference>
<evidence type="ECO:0000313" key="1">
    <source>
        <dbReference type="EMBL" id="UUX50891.1"/>
    </source>
</evidence>
<sequence length="80" mass="9305">METKSGPPVFDGYISEAEYAAQRGVSIRTCQRDRAMRKAPPHVLIGKAIYYRVEAVRDWLLRRETDFDQHHSSRSRGRAR</sequence>
<dbReference type="KEGG" id="naci:NUH88_04135"/>
<evidence type="ECO:0008006" key="3">
    <source>
        <dbReference type="Google" id="ProtNLM"/>
    </source>
</evidence>
<gene>
    <name evidence="1" type="ORF">NUH88_04135</name>
</gene>
<dbReference type="AlphaFoldDB" id="A0A9J7AT75"/>
<keyword evidence="2" id="KW-1185">Reference proteome</keyword>
<organism evidence="1 2">
    <name type="scientific">Nisaea acidiphila</name>
    <dbReference type="NCBI Taxonomy" id="1862145"/>
    <lineage>
        <taxon>Bacteria</taxon>
        <taxon>Pseudomonadati</taxon>
        <taxon>Pseudomonadota</taxon>
        <taxon>Alphaproteobacteria</taxon>
        <taxon>Rhodospirillales</taxon>
        <taxon>Thalassobaculaceae</taxon>
        <taxon>Nisaea</taxon>
    </lineage>
</organism>
<dbReference type="EMBL" id="CP102480">
    <property type="protein sequence ID" value="UUX50891.1"/>
    <property type="molecule type" value="Genomic_DNA"/>
</dbReference>